<comment type="caution">
    <text evidence="3">The sequence shown here is derived from an EMBL/GenBank/DDBJ whole genome shotgun (WGS) entry which is preliminary data.</text>
</comment>
<keyword evidence="2" id="KW-0472">Membrane</keyword>
<evidence type="ECO:0000313" key="3">
    <source>
        <dbReference type="EMBL" id="CAI3987538.1"/>
    </source>
</evidence>
<sequence length="503" mass="55696">MARFYRRRFEYVIVGGGTAAGYACREFVAQNVGVDKVAVAVRSPSPIPRERLNGGSPNSDGSCLPSDQPPSSLNATGPNRLGQRGMASALVRVNGSSANLSQFLATCLLLEKQTEDLTALWCYQIFEWMSFFSVIYLAQWTSHLFLLLVLLAMYGLAAVRAEDLRSPLLRPIYMFLPERHSCFGLCHEQQSALLYQSSAALLRLGSLLLWLLLIVSMPEHQDICVVPITNFVDKTCHDVPMWLSSGCGTFAPKEYRNCVATSWMQYGYCNLLAAQCRNQALGKINLPISIVFNSGISLMSVLAPFLWLGCVLWLSVRKGFCIFNTPRASELTLAIREAEIDLSEDVEQYQVFIGPSLKRLMRLDLALTLIDIASDVLVFFVFAGASNWTLALLQLLILSSCGASTYGLLRKHLAGMDVLRELLKAYQSGVFTEDYLNLVLLERQRRCPLSLFLQLYGSMFVTSNALVAAIFSLGILSSLLSAVQGGFLHIHLDLDVAPWSLNV</sequence>
<feature type="region of interest" description="Disordered" evidence="1">
    <location>
        <begin position="46"/>
        <end position="78"/>
    </location>
</feature>
<dbReference type="EMBL" id="CAMXCT010001176">
    <property type="protein sequence ID" value="CAI3987538.1"/>
    <property type="molecule type" value="Genomic_DNA"/>
</dbReference>
<dbReference type="EMBL" id="CAMXCT020001176">
    <property type="protein sequence ID" value="CAL1140913.1"/>
    <property type="molecule type" value="Genomic_DNA"/>
</dbReference>
<gene>
    <name evidence="3" type="ORF">C1SCF055_LOCUS14801</name>
</gene>
<dbReference type="AlphaFoldDB" id="A0A9P1CAD9"/>
<organism evidence="3">
    <name type="scientific">Cladocopium goreaui</name>
    <dbReference type="NCBI Taxonomy" id="2562237"/>
    <lineage>
        <taxon>Eukaryota</taxon>
        <taxon>Sar</taxon>
        <taxon>Alveolata</taxon>
        <taxon>Dinophyceae</taxon>
        <taxon>Suessiales</taxon>
        <taxon>Symbiodiniaceae</taxon>
        <taxon>Cladocopium</taxon>
    </lineage>
</organism>
<keyword evidence="5" id="KW-1185">Reference proteome</keyword>
<feature type="transmembrane region" description="Helical" evidence="2">
    <location>
        <begin position="200"/>
        <end position="217"/>
    </location>
</feature>
<evidence type="ECO:0000313" key="5">
    <source>
        <dbReference type="Proteomes" id="UP001152797"/>
    </source>
</evidence>
<dbReference type="OrthoDB" id="432169at2759"/>
<protein>
    <submittedName>
        <fullName evidence="3">Uncharacterized protein</fullName>
    </submittedName>
</protein>
<name>A0A9P1CAD9_9DINO</name>
<keyword evidence="2" id="KW-1133">Transmembrane helix</keyword>
<accession>A0A9P1CAD9</accession>
<evidence type="ECO:0000313" key="4">
    <source>
        <dbReference type="EMBL" id="CAL4774850.1"/>
    </source>
</evidence>
<evidence type="ECO:0000256" key="2">
    <source>
        <dbReference type="SAM" id="Phobius"/>
    </source>
</evidence>
<dbReference type="EMBL" id="CAMXCT030001176">
    <property type="protein sequence ID" value="CAL4774850.1"/>
    <property type="molecule type" value="Genomic_DNA"/>
</dbReference>
<reference evidence="4 5" key="2">
    <citation type="submission" date="2024-05" db="EMBL/GenBank/DDBJ databases">
        <authorList>
            <person name="Chen Y."/>
            <person name="Shah S."/>
            <person name="Dougan E. K."/>
            <person name="Thang M."/>
            <person name="Chan C."/>
        </authorList>
    </citation>
    <scope>NUCLEOTIDE SEQUENCE [LARGE SCALE GENOMIC DNA]</scope>
</reference>
<proteinExistence type="predicted"/>
<reference evidence="3" key="1">
    <citation type="submission" date="2022-10" db="EMBL/GenBank/DDBJ databases">
        <authorList>
            <person name="Chen Y."/>
            <person name="Dougan E. K."/>
            <person name="Chan C."/>
            <person name="Rhodes N."/>
            <person name="Thang M."/>
        </authorList>
    </citation>
    <scope>NUCLEOTIDE SEQUENCE</scope>
</reference>
<keyword evidence="2" id="KW-0812">Transmembrane</keyword>
<feature type="transmembrane region" description="Helical" evidence="2">
    <location>
        <begin position="290"/>
        <end position="314"/>
    </location>
</feature>
<dbReference type="PROSITE" id="PS51257">
    <property type="entry name" value="PROKAR_LIPOPROTEIN"/>
    <property type="match status" value="1"/>
</dbReference>
<dbReference type="Proteomes" id="UP001152797">
    <property type="component" value="Unassembled WGS sequence"/>
</dbReference>
<evidence type="ECO:0000256" key="1">
    <source>
        <dbReference type="SAM" id="MobiDB-lite"/>
    </source>
</evidence>